<keyword evidence="2 7" id="KW-0820">tRNA-binding</keyword>
<dbReference type="CDD" id="cd00462">
    <property type="entry name" value="PTH"/>
    <property type="match status" value="1"/>
</dbReference>
<dbReference type="GO" id="GO:0005737">
    <property type="term" value="C:cytoplasm"/>
    <property type="evidence" value="ECO:0007669"/>
    <property type="project" value="UniProtKB-SubCell"/>
</dbReference>
<evidence type="ECO:0000256" key="7">
    <source>
        <dbReference type="HAMAP-Rule" id="MF_00083"/>
    </source>
</evidence>
<dbReference type="Proteomes" id="UP000176974">
    <property type="component" value="Unassembled WGS sequence"/>
</dbReference>
<sequence>MKLIIGLGNPGEKYEKTRHNLGFMIVERFLKDFEPVKTTSWENSAKFKSDIAQIEWQRQSNQKSSIRQAQDKNQKLEEGVSLEKVILVKPKTYMNNSGMAVQLITSYFKLLTVDVWVVHDDIDLPLGAMKIRFGGASAGHHGVESVMEHLKTDKFWRFRMGVGEGKSNLKNQISKIKNVENYVLGNFVGQEKGKLKHLIKRGVNGIETALEDGLDSAMNRFNTK</sequence>
<feature type="active site" description="Proton acceptor" evidence="7">
    <location>
        <position position="19"/>
    </location>
</feature>
<evidence type="ECO:0000256" key="1">
    <source>
        <dbReference type="ARBA" id="ARBA00013260"/>
    </source>
</evidence>
<comment type="function">
    <text evidence="7">Catalyzes the release of premature peptidyl moieties from peptidyl-tRNA molecules trapped in stalled 50S ribosomal subunits, and thus maintains levels of free tRNAs and 50S ribosomes.</text>
</comment>
<evidence type="ECO:0000256" key="9">
    <source>
        <dbReference type="RuleBase" id="RU004320"/>
    </source>
</evidence>
<dbReference type="PROSITE" id="PS01195">
    <property type="entry name" value="PEPT_TRNA_HYDROL_1"/>
    <property type="match status" value="1"/>
</dbReference>
<feature type="binding site" evidence="7">
    <location>
        <position position="14"/>
    </location>
    <ligand>
        <name>tRNA</name>
        <dbReference type="ChEBI" id="CHEBI:17843"/>
    </ligand>
</feature>
<keyword evidence="7" id="KW-0963">Cytoplasm</keyword>
<dbReference type="GO" id="GO:0006515">
    <property type="term" value="P:protein quality control for misfolded or incompletely synthesized proteins"/>
    <property type="evidence" value="ECO:0007669"/>
    <property type="project" value="UniProtKB-UniRule"/>
</dbReference>
<evidence type="ECO:0000256" key="6">
    <source>
        <dbReference type="ARBA" id="ARBA00050038"/>
    </source>
</evidence>
<dbReference type="SUPFAM" id="SSF53178">
    <property type="entry name" value="Peptidyl-tRNA hydrolase-like"/>
    <property type="match status" value="1"/>
</dbReference>
<evidence type="ECO:0000256" key="2">
    <source>
        <dbReference type="ARBA" id="ARBA00022555"/>
    </source>
</evidence>
<evidence type="ECO:0000256" key="3">
    <source>
        <dbReference type="ARBA" id="ARBA00022801"/>
    </source>
</evidence>
<evidence type="ECO:0000313" key="11">
    <source>
        <dbReference type="Proteomes" id="UP000176974"/>
    </source>
</evidence>
<evidence type="ECO:0000256" key="5">
    <source>
        <dbReference type="ARBA" id="ARBA00038063"/>
    </source>
</evidence>
<dbReference type="NCBIfam" id="TIGR00447">
    <property type="entry name" value="pth"/>
    <property type="match status" value="1"/>
</dbReference>
<keyword evidence="4 7" id="KW-0694">RNA-binding</keyword>
<dbReference type="PANTHER" id="PTHR17224:SF1">
    <property type="entry name" value="PEPTIDYL-TRNA HYDROLASE"/>
    <property type="match status" value="1"/>
</dbReference>
<evidence type="ECO:0000313" key="10">
    <source>
        <dbReference type="EMBL" id="OGZ35071.1"/>
    </source>
</evidence>
<evidence type="ECO:0000256" key="4">
    <source>
        <dbReference type="ARBA" id="ARBA00022884"/>
    </source>
</evidence>
<gene>
    <name evidence="7" type="primary">pth</name>
    <name evidence="10" type="ORF">A2815_01145</name>
</gene>
<feature type="site" description="Discriminates between blocked and unblocked aminoacyl-tRNA" evidence="7">
    <location>
        <position position="9"/>
    </location>
</feature>
<protein>
    <recommendedName>
        <fullName evidence="6 7">Peptidyl-tRNA hydrolase</fullName>
        <shortName evidence="7">Pth</shortName>
        <ecNumber evidence="1 7">3.1.1.29</ecNumber>
    </recommendedName>
</protein>
<dbReference type="InterPro" id="IPR018171">
    <property type="entry name" value="Pept_tRNA_hydro_CS"/>
</dbReference>
<dbReference type="EMBL" id="MHMY01000020">
    <property type="protein sequence ID" value="OGZ35071.1"/>
    <property type="molecule type" value="Genomic_DNA"/>
</dbReference>
<feature type="binding site" evidence="7">
    <location>
        <position position="93"/>
    </location>
    <ligand>
        <name>tRNA</name>
        <dbReference type="ChEBI" id="CHEBI:17843"/>
    </ligand>
</feature>
<dbReference type="GO" id="GO:0000049">
    <property type="term" value="F:tRNA binding"/>
    <property type="evidence" value="ECO:0007669"/>
    <property type="project" value="UniProtKB-UniRule"/>
</dbReference>
<comment type="caution">
    <text evidence="10">The sequence shown here is derived from an EMBL/GenBank/DDBJ whole genome shotgun (WGS) entry which is preliminary data.</text>
</comment>
<dbReference type="Pfam" id="PF01195">
    <property type="entry name" value="Pept_tRNA_hydro"/>
    <property type="match status" value="1"/>
</dbReference>
<feature type="site" description="Stabilizes the basic form of H active site to accept a proton" evidence="7">
    <location>
        <position position="120"/>
    </location>
</feature>
<name>A0A1G2FC03_9BACT</name>
<organism evidence="10 11">
    <name type="scientific">Candidatus Portnoybacteria bacterium RIFCSPHIGHO2_01_FULL_40_12b</name>
    <dbReference type="NCBI Taxonomy" id="1801994"/>
    <lineage>
        <taxon>Bacteria</taxon>
        <taxon>Candidatus Portnoyibacteriota</taxon>
    </lineage>
</organism>
<keyword evidence="3 7" id="KW-0378">Hydrolase</keyword>
<dbReference type="HAMAP" id="MF_00083">
    <property type="entry name" value="Pept_tRNA_hydro_bact"/>
    <property type="match status" value="1"/>
</dbReference>
<comment type="caution">
    <text evidence="7">Lacks conserved residue(s) required for the propagation of feature annotation.</text>
</comment>
<comment type="subcellular location">
    <subcellularLocation>
        <location evidence="7">Cytoplasm</location>
    </subcellularLocation>
</comment>
<feature type="binding site" evidence="7">
    <location>
        <position position="95"/>
    </location>
    <ligand>
        <name>tRNA</name>
        <dbReference type="ChEBI" id="CHEBI:17843"/>
    </ligand>
</feature>
<comment type="catalytic activity">
    <reaction evidence="7 8">
        <text>an N-acyl-L-alpha-aminoacyl-tRNA + H2O = an N-acyl-L-amino acid + a tRNA + H(+)</text>
        <dbReference type="Rhea" id="RHEA:54448"/>
        <dbReference type="Rhea" id="RHEA-COMP:10123"/>
        <dbReference type="Rhea" id="RHEA-COMP:13883"/>
        <dbReference type="ChEBI" id="CHEBI:15377"/>
        <dbReference type="ChEBI" id="CHEBI:15378"/>
        <dbReference type="ChEBI" id="CHEBI:59874"/>
        <dbReference type="ChEBI" id="CHEBI:78442"/>
        <dbReference type="ChEBI" id="CHEBI:138191"/>
        <dbReference type="EC" id="3.1.1.29"/>
    </reaction>
</comment>
<dbReference type="Gene3D" id="3.40.50.1470">
    <property type="entry name" value="Peptidyl-tRNA hydrolase"/>
    <property type="match status" value="1"/>
</dbReference>
<evidence type="ECO:0000256" key="8">
    <source>
        <dbReference type="RuleBase" id="RU000673"/>
    </source>
</evidence>
<reference evidence="10 11" key="1">
    <citation type="journal article" date="2016" name="Nat. Commun.">
        <title>Thousands of microbial genomes shed light on interconnected biogeochemical processes in an aquifer system.</title>
        <authorList>
            <person name="Anantharaman K."/>
            <person name="Brown C.T."/>
            <person name="Hug L.A."/>
            <person name="Sharon I."/>
            <person name="Castelle C.J."/>
            <person name="Probst A.J."/>
            <person name="Thomas B.C."/>
            <person name="Singh A."/>
            <person name="Wilkins M.J."/>
            <person name="Karaoz U."/>
            <person name="Brodie E.L."/>
            <person name="Williams K.H."/>
            <person name="Hubbard S.S."/>
            <person name="Banfield J.F."/>
        </authorList>
    </citation>
    <scope>NUCLEOTIDE SEQUENCE [LARGE SCALE GENOMIC DNA]</scope>
</reference>
<dbReference type="AlphaFoldDB" id="A0A1G2FC03"/>
<proteinExistence type="inferred from homology"/>
<dbReference type="InterPro" id="IPR036416">
    <property type="entry name" value="Pept_tRNA_hydro_sf"/>
</dbReference>
<dbReference type="PANTHER" id="PTHR17224">
    <property type="entry name" value="PEPTIDYL-TRNA HYDROLASE"/>
    <property type="match status" value="1"/>
</dbReference>
<dbReference type="InterPro" id="IPR001328">
    <property type="entry name" value="Pept_tRNA_hydro"/>
</dbReference>
<comment type="subunit">
    <text evidence="7">Monomer.</text>
</comment>
<comment type="function">
    <text evidence="7">Hydrolyzes ribosome-free peptidyl-tRNAs (with 1 or more amino acids incorporated), which drop off the ribosome during protein synthesis, or as a result of ribosome stalling.</text>
</comment>
<comment type="similarity">
    <text evidence="5 7 9">Belongs to the PTH family.</text>
</comment>
<dbReference type="EC" id="3.1.1.29" evidence="1 7"/>
<dbReference type="GO" id="GO:0004045">
    <property type="term" value="F:peptidyl-tRNA hydrolase activity"/>
    <property type="evidence" value="ECO:0007669"/>
    <property type="project" value="UniProtKB-UniRule"/>
</dbReference>
<accession>A0A1G2FC03</accession>
<dbReference type="GO" id="GO:0072344">
    <property type="term" value="P:rescue of stalled ribosome"/>
    <property type="evidence" value="ECO:0007669"/>
    <property type="project" value="UniProtKB-UniRule"/>
</dbReference>